<dbReference type="InterPro" id="IPR050216">
    <property type="entry name" value="LRR_domain-containing"/>
</dbReference>
<dbReference type="AlphaFoldDB" id="L1IH76"/>
<dbReference type="InterPro" id="IPR003591">
    <property type="entry name" value="Leu-rich_rpt_typical-subtyp"/>
</dbReference>
<dbReference type="GeneID" id="17292383"/>
<dbReference type="GO" id="GO:0005737">
    <property type="term" value="C:cytoplasm"/>
    <property type="evidence" value="ECO:0007669"/>
    <property type="project" value="TreeGrafter"/>
</dbReference>
<keyword evidence="1" id="KW-0433">Leucine-rich repeat</keyword>
<proteinExistence type="predicted"/>
<dbReference type="SMART" id="SM00364">
    <property type="entry name" value="LRR_BAC"/>
    <property type="match status" value="7"/>
</dbReference>
<dbReference type="EnsemblProtists" id="EKX35611">
    <property type="protein sequence ID" value="EKX35611"/>
    <property type="gene ID" value="GUITHDRAFT_146348"/>
</dbReference>
<dbReference type="RefSeq" id="XP_005822591.1">
    <property type="nucleotide sequence ID" value="XM_005822534.1"/>
</dbReference>
<dbReference type="Pfam" id="PF00560">
    <property type="entry name" value="LRR_1"/>
    <property type="match status" value="1"/>
</dbReference>
<keyword evidence="2" id="KW-0677">Repeat</keyword>
<dbReference type="OMA" id="AHNDLAC"/>
<reference evidence="4" key="3">
    <citation type="submission" date="2015-06" db="UniProtKB">
        <authorList>
            <consortium name="EnsemblProtists"/>
        </authorList>
    </citation>
    <scope>IDENTIFICATION</scope>
</reference>
<dbReference type="InterPro" id="IPR025875">
    <property type="entry name" value="Leu-rich_rpt_4"/>
</dbReference>
<evidence type="ECO:0000256" key="2">
    <source>
        <dbReference type="ARBA" id="ARBA00022737"/>
    </source>
</evidence>
<dbReference type="InterPro" id="IPR032675">
    <property type="entry name" value="LRR_dom_sf"/>
</dbReference>
<dbReference type="PROSITE" id="PS51450">
    <property type="entry name" value="LRR"/>
    <property type="match status" value="1"/>
</dbReference>
<dbReference type="SMART" id="SM00369">
    <property type="entry name" value="LRR_TYP"/>
    <property type="match status" value="6"/>
</dbReference>
<dbReference type="EMBL" id="JH993087">
    <property type="protein sequence ID" value="EKX35611.1"/>
    <property type="molecule type" value="Genomic_DNA"/>
</dbReference>
<keyword evidence="5" id="KW-1185">Reference proteome</keyword>
<reference evidence="5" key="2">
    <citation type="submission" date="2012-11" db="EMBL/GenBank/DDBJ databases">
        <authorList>
            <person name="Kuo A."/>
            <person name="Curtis B.A."/>
            <person name="Tanifuji G."/>
            <person name="Burki F."/>
            <person name="Gruber A."/>
            <person name="Irimia M."/>
            <person name="Maruyama S."/>
            <person name="Arias M.C."/>
            <person name="Ball S.G."/>
            <person name="Gile G.H."/>
            <person name="Hirakawa Y."/>
            <person name="Hopkins J.F."/>
            <person name="Rensing S.A."/>
            <person name="Schmutz J."/>
            <person name="Symeonidi A."/>
            <person name="Elias M."/>
            <person name="Eveleigh R.J."/>
            <person name="Herman E.K."/>
            <person name="Klute M.J."/>
            <person name="Nakayama T."/>
            <person name="Obornik M."/>
            <person name="Reyes-Prieto A."/>
            <person name="Armbrust E.V."/>
            <person name="Aves S.J."/>
            <person name="Beiko R.G."/>
            <person name="Coutinho P."/>
            <person name="Dacks J.B."/>
            <person name="Durnford D.G."/>
            <person name="Fast N.M."/>
            <person name="Green B.R."/>
            <person name="Grisdale C."/>
            <person name="Hempe F."/>
            <person name="Henrissat B."/>
            <person name="Hoppner M.P."/>
            <person name="Ishida K.-I."/>
            <person name="Kim E."/>
            <person name="Koreny L."/>
            <person name="Kroth P.G."/>
            <person name="Liu Y."/>
            <person name="Malik S.-B."/>
            <person name="Maier U.G."/>
            <person name="McRose D."/>
            <person name="Mock T."/>
            <person name="Neilson J.A."/>
            <person name="Onodera N.T."/>
            <person name="Poole A.M."/>
            <person name="Pritham E.J."/>
            <person name="Richards T.A."/>
            <person name="Rocap G."/>
            <person name="Roy S.W."/>
            <person name="Sarai C."/>
            <person name="Schaack S."/>
            <person name="Shirato S."/>
            <person name="Slamovits C.H."/>
            <person name="Spencer D.F."/>
            <person name="Suzuki S."/>
            <person name="Worden A.Z."/>
            <person name="Zauner S."/>
            <person name="Barry K."/>
            <person name="Bell C."/>
            <person name="Bharti A.K."/>
            <person name="Crow J.A."/>
            <person name="Grimwood J."/>
            <person name="Kramer R."/>
            <person name="Lindquist E."/>
            <person name="Lucas S."/>
            <person name="Salamov A."/>
            <person name="McFadden G.I."/>
            <person name="Lane C.E."/>
            <person name="Keeling P.J."/>
            <person name="Gray M.W."/>
            <person name="Grigoriev I.V."/>
            <person name="Archibald J.M."/>
        </authorList>
    </citation>
    <scope>NUCLEOTIDE SEQUENCE</scope>
    <source>
        <strain evidence="5">CCMP2712</strain>
    </source>
</reference>
<gene>
    <name evidence="3" type="ORF">GUITHDRAFT_146348</name>
</gene>
<dbReference type="Proteomes" id="UP000011087">
    <property type="component" value="Unassembled WGS sequence"/>
</dbReference>
<dbReference type="HOGENOM" id="CLU_928865_0_0_1"/>
<accession>L1IH76</accession>
<evidence type="ECO:0000313" key="3">
    <source>
        <dbReference type="EMBL" id="EKX35611.1"/>
    </source>
</evidence>
<dbReference type="Pfam" id="PF12799">
    <property type="entry name" value="LRR_4"/>
    <property type="match status" value="1"/>
</dbReference>
<dbReference type="PANTHER" id="PTHR48051">
    <property type="match status" value="1"/>
</dbReference>
<name>L1IH76_GUITC</name>
<evidence type="ECO:0000313" key="4">
    <source>
        <dbReference type="EnsemblProtists" id="EKX35611"/>
    </source>
</evidence>
<protein>
    <submittedName>
        <fullName evidence="3 4">Uncharacterized protein</fullName>
    </submittedName>
</protein>
<dbReference type="STRING" id="905079.L1IH76"/>
<organism evidence="3">
    <name type="scientific">Guillardia theta (strain CCMP2712)</name>
    <name type="common">Cryptophyte</name>
    <dbReference type="NCBI Taxonomy" id="905079"/>
    <lineage>
        <taxon>Eukaryota</taxon>
        <taxon>Cryptophyceae</taxon>
        <taxon>Pyrenomonadales</taxon>
        <taxon>Geminigeraceae</taxon>
        <taxon>Guillardia</taxon>
    </lineage>
</organism>
<dbReference type="PANTHER" id="PTHR48051:SF1">
    <property type="entry name" value="RAS SUPPRESSOR PROTEIN 1"/>
    <property type="match status" value="1"/>
</dbReference>
<dbReference type="OrthoDB" id="660555at2759"/>
<evidence type="ECO:0000313" key="5">
    <source>
        <dbReference type="Proteomes" id="UP000011087"/>
    </source>
</evidence>
<sequence>MLERKRTEQDRLTRERVDWRETKRDDKNLVIRPVLLSAASFVDVSPAAAVLFDEGGRDRGGRRLHRVDLLRRFPPETFDEVRITDEGLTRLPGSWKEYHQLRVLDVSVNILKSLPDGLEHLRQLEVLRADHNQLLHLPSCLSSLQQLRELSARSNQIQYLPNLLGMHCLHTLNLSDNKLREVDGSICDLPELSVLRVDHNELLSLPKDLFFLHSLKQLHAQFNFLTSLPPDFHMHKRVEILDLRHNLLRQLPDVKNELESWFPSLHTLDVSNNKLEVFPEALRTGRVKHVNLEHNLLSLI</sequence>
<dbReference type="KEGG" id="gtt:GUITHDRAFT_146348"/>
<dbReference type="SUPFAM" id="SSF52058">
    <property type="entry name" value="L domain-like"/>
    <property type="match status" value="1"/>
</dbReference>
<reference evidence="3 5" key="1">
    <citation type="journal article" date="2012" name="Nature">
        <title>Algal genomes reveal evolutionary mosaicism and the fate of nucleomorphs.</title>
        <authorList>
            <consortium name="DOE Joint Genome Institute"/>
            <person name="Curtis B.A."/>
            <person name="Tanifuji G."/>
            <person name="Burki F."/>
            <person name="Gruber A."/>
            <person name="Irimia M."/>
            <person name="Maruyama S."/>
            <person name="Arias M.C."/>
            <person name="Ball S.G."/>
            <person name="Gile G.H."/>
            <person name="Hirakawa Y."/>
            <person name="Hopkins J.F."/>
            <person name="Kuo A."/>
            <person name="Rensing S.A."/>
            <person name="Schmutz J."/>
            <person name="Symeonidi A."/>
            <person name="Elias M."/>
            <person name="Eveleigh R.J."/>
            <person name="Herman E.K."/>
            <person name="Klute M.J."/>
            <person name="Nakayama T."/>
            <person name="Obornik M."/>
            <person name="Reyes-Prieto A."/>
            <person name="Armbrust E.V."/>
            <person name="Aves S.J."/>
            <person name="Beiko R.G."/>
            <person name="Coutinho P."/>
            <person name="Dacks J.B."/>
            <person name="Durnford D.G."/>
            <person name="Fast N.M."/>
            <person name="Green B.R."/>
            <person name="Grisdale C.J."/>
            <person name="Hempel F."/>
            <person name="Henrissat B."/>
            <person name="Hoppner M.P."/>
            <person name="Ishida K."/>
            <person name="Kim E."/>
            <person name="Koreny L."/>
            <person name="Kroth P.G."/>
            <person name="Liu Y."/>
            <person name="Malik S.B."/>
            <person name="Maier U.G."/>
            <person name="McRose D."/>
            <person name="Mock T."/>
            <person name="Neilson J.A."/>
            <person name="Onodera N.T."/>
            <person name="Poole A.M."/>
            <person name="Pritham E.J."/>
            <person name="Richards T.A."/>
            <person name="Rocap G."/>
            <person name="Roy S.W."/>
            <person name="Sarai C."/>
            <person name="Schaack S."/>
            <person name="Shirato S."/>
            <person name="Slamovits C.H."/>
            <person name="Spencer D.F."/>
            <person name="Suzuki S."/>
            <person name="Worden A.Z."/>
            <person name="Zauner S."/>
            <person name="Barry K."/>
            <person name="Bell C."/>
            <person name="Bharti A.K."/>
            <person name="Crow J.A."/>
            <person name="Grimwood J."/>
            <person name="Kramer R."/>
            <person name="Lindquist E."/>
            <person name="Lucas S."/>
            <person name="Salamov A."/>
            <person name="McFadden G.I."/>
            <person name="Lane C.E."/>
            <person name="Keeling P.J."/>
            <person name="Gray M.W."/>
            <person name="Grigoriev I.V."/>
            <person name="Archibald J.M."/>
        </authorList>
    </citation>
    <scope>NUCLEOTIDE SEQUENCE</scope>
    <source>
        <strain evidence="3 5">CCMP2712</strain>
    </source>
</reference>
<evidence type="ECO:0000256" key="1">
    <source>
        <dbReference type="ARBA" id="ARBA00022614"/>
    </source>
</evidence>
<dbReference type="PaxDb" id="55529-EKX35611"/>
<dbReference type="eggNOG" id="KOG0619">
    <property type="taxonomic scope" value="Eukaryota"/>
</dbReference>
<dbReference type="SMART" id="SM00365">
    <property type="entry name" value="LRR_SD22"/>
    <property type="match status" value="4"/>
</dbReference>
<dbReference type="InterPro" id="IPR001611">
    <property type="entry name" value="Leu-rich_rpt"/>
</dbReference>
<dbReference type="Gene3D" id="3.80.10.10">
    <property type="entry name" value="Ribonuclease Inhibitor"/>
    <property type="match status" value="2"/>
</dbReference>